<name>A0AAE9L7B3_PAEPO</name>
<reference evidence="1" key="1">
    <citation type="submission" date="2022-11" db="EMBL/GenBank/DDBJ databases">
        <authorList>
            <person name="Vasilchenko N.G."/>
            <person name="Prazdnova E.V."/>
            <person name="Gorovtsov A.V."/>
            <person name="Chistyakov V.A."/>
            <person name="Pak M.L."/>
        </authorList>
    </citation>
    <scope>NUCLEOTIDE SEQUENCE</scope>
    <source>
        <strain evidence="1">R 4.5</strain>
    </source>
</reference>
<evidence type="ECO:0000313" key="1">
    <source>
        <dbReference type="EMBL" id="URJ48728.1"/>
    </source>
</evidence>
<sequence>MYYISKILNNISVINNIINDQNSGKVPIAEDYEKIIELDSSHPSFNDLSSNQSTVVLLYNKELVKYINKYKSGYDYNDEGKFIAESKQLAFNSSIYIATIFNN</sequence>
<organism evidence="1 2">
    <name type="scientific">Paenibacillus polymyxa</name>
    <name type="common">Bacillus polymyxa</name>
    <dbReference type="NCBI Taxonomy" id="1406"/>
    <lineage>
        <taxon>Bacteria</taxon>
        <taxon>Bacillati</taxon>
        <taxon>Bacillota</taxon>
        <taxon>Bacilli</taxon>
        <taxon>Bacillales</taxon>
        <taxon>Paenibacillaceae</taxon>
        <taxon>Paenibacillus</taxon>
    </lineage>
</organism>
<dbReference type="Proteomes" id="UP001055784">
    <property type="component" value="Chromosome"/>
</dbReference>
<protein>
    <submittedName>
        <fullName evidence="1">Uncharacterized protein</fullName>
    </submittedName>
</protein>
<dbReference type="RefSeq" id="WP_250259342.1">
    <property type="nucleotide sequence ID" value="NZ_CP097770.1"/>
</dbReference>
<dbReference type="AlphaFoldDB" id="A0AAE9L7B3"/>
<gene>
    <name evidence="1" type="ORF">MF626_003003</name>
</gene>
<accession>A0AAE9L7B3</accession>
<dbReference type="EMBL" id="CP097770">
    <property type="protein sequence ID" value="URJ48728.1"/>
    <property type="molecule type" value="Genomic_DNA"/>
</dbReference>
<evidence type="ECO:0000313" key="2">
    <source>
        <dbReference type="Proteomes" id="UP001055784"/>
    </source>
</evidence>
<proteinExistence type="predicted"/>